<dbReference type="AlphaFoldDB" id="A0A2P6VR19"/>
<evidence type="ECO:0000256" key="1">
    <source>
        <dbReference type="ARBA" id="ARBA00004323"/>
    </source>
</evidence>
<evidence type="ECO:0000256" key="3">
    <source>
        <dbReference type="ARBA" id="ARBA00023034"/>
    </source>
</evidence>
<protein>
    <submittedName>
        <fullName evidence="6">Exostosin-like glycosyltransferase</fullName>
    </submittedName>
</protein>
<name>A0A2P6VR19_9CHLO</name>
<dbReference type="PANTHER" id="PTHR11062:SF268">
    <property type="entry name" value="FAMILY PROTEIN, PUTATIVE, EXPRESSED-RELATED"/>
    <property type="match status" value="1"/>
</dbReference>
<proteinExistence type="inferred from homology"/>
<dbReference type="InterPro" id="IPR004263">
    <property type="entry name" value="Exostosin"/>
</dbReference>
<comment type="caution">
    <text evidence="6">The sequence shown here is derived from an EMBL/GenBank/DDBJ whole genome shotgun (WGS) entry which is preliminary data.</text>
</comment>
<dbReference type="InterPro" id="IPR000742">
    <property type="entry name" value="EGF"/>
</dbReference>
<dbReference type="GO" id="GO:0000139">
    <property type="term" value="C:Golgi membrane"/>
    <property type="evidence" value="ECO:0007669"/>
    <property type="project" value="UniProtKB-SubCell"/>
</dbReference>
<dbReference type="PROSITE" id="PS01186">
    <property type="entry name" value="EGF_2"/>
    <property type="match status" value="1"/>
</dbReference>
<dbReference type="Gene3D" id="2.10.25.10">
    <property type="entry name" value="Laminin"/>
    <property type="match status" value="1"/>
</dbReference>
<accession>A0A2P6VR19</accession>
<dbReference type="Pfam" id="PF03016">
    <property type="entry name" value="Exostosin_GT47"/>
    <property type="match status" value="1"/>
</dbReference>
<evidence type="ECO:0000313" key="7">
    <source>
        <dbReference type="Proteomes" id="UP000239649"/>
    </source>
</evidence>
<organism evidence="6 7">
    <name type="scientific">Micractinium conductrix</name>
    <dbReference type="NCBI Taxonomy" id="554055"/>
    <lineage>
        <taxon>Eukaryota</taxon>
        <taxon>Viridiplantae</taxon>
        <taxon>Chlorophyta</taxon>
        <taxon>core chlorophytes</taxon>
        <taxon>Trebouxiophyceae</taxon>
        <taxon>Chlorellales</taxon>
        <taxon>Chlorellaceae</taxon>
        <taxon>Chlorella clade</taxon>
        <taxon>Micractinium</taxon>
    </lineage>
</organism>
<comment type="similarity">
    <text evidence="2">Belongs to the glycosyltransferase 47 family.</text>
</comment>
<feature type="domain" description="EGF-like" evidence="4 5">
    <location>
        <begin position="16"/>
        <end position="27"/>
    </location>
</feature>
<dbReference type="STRING" id="554055.A0A2P6VR19"/>
<dbReference type="OrthoDB" id="523138at2759"/>
<dbReference type="EMBL" id="LHPF02000001">
    <property type="protein sequence ID" value="PSC76549.1"/>
    <property type="molecule type" value="Genomic_DNA"/>
</dbReference>
<evidence type="ECO:0000256" key="2">
    <source>
        <dbReference type="ARBA" id="ARBA00010271"/>
    </source>
</evidence>
<dbReference type="GO" id="GO:0016757">
    <property type="term" value="F:glycosyltransferase activity"/>
    <property type="evidence" value="ECO:0007669"/>
    <property type="project" value="InterPro"/>
</dbReference>
<dbReference type="Proteomes" id="UP000239649">
    <property type="component" value="Unassembled WGS sequence"/>
</dbReference>
<gene>
    <name evidence="6" type="primary">g939</name>
    <name evidence="6" type="ORF">C2E20_0939</name>
</gene>
<evidence type="ECO:0000259" key="5">
    <source>
        <dbReference type="PROSITE" id="PS01186"/>
    </source>
</evidence>
<comment type="subcellular location">
    <subcellularLocation>
        <location evidence="1">Golgi apparatus membrane</location>
        <topology evidence="1">Single-pass type II membrane protein</topology>
    </subcellularLocation>
</comment>
<dbReference type="InterPro" id="IPR040911">
    <property type="entry name" value="Exostosin_GT47"/>
</dbReference>
<dbReference type="PANTHER" id="PTHR11062">
    <property type="entry name" value="EXOSTOSIN HEPARAN SULFATE GLYCOSYLTRANSFERASE -RELATED"/>
    <property type="match status" value="1"/>
</dbReference>
<sequence length="690" mass="77893">MNCNQVGTCDALKGLCTCPAGWRGFNCVDPMKRYCTHKYRDAGFEVPLVPANLSAGVGGPHMNMFPRGHCGGFCDYNTAGCYCPSNTTYGRVPAPLDAPPGAPPVKQGRPMFQYCQPNKMPDGSDTVWGTVDPEELYGPDGWCIADAPKLQCLCYLDGWQGPTCEERVEMFCLNQCNGRGECVHGYCKCHKGWHGIDCAHRSADVDDSSPSLVEERPWIQDFMHTPAAQDFLPGATRKRPLIYVYDLPSDYSTLMLQYRHGVDSCVPRYFGTGNSTLHSIEWVYMLETGFVEMLLQSEHRTLDPEEADFFYVPVFSSCFTHPVRDTADSLREFFYHVSMNRAQGAINMVLEAYHWIQSHHPYWDRRGGRDHIWLFTHDEGTCWAPAAIKNSIILGHWGRMDANHTSNTAYGHDNYSQDYQHPQFDPEGFQKKMAPWLPCYDPQKDLVMPLQKRPDHYHLSPLLGGATRERAWLAFHRGRVQFELPQYSRGIRQRVAKAAEEGRWREKHSMLVGEREDVEGDYSELLASSVFCLVMPGDGWSARMDDAMLHGCLPVIIMDEVHVSYESVVDISQFAIRVPEADADKLPEILLAVSGERREEMQRALARVWNRYAYSGYRAYKPRFLELQAQHAAARGDNGTAAQNLVLGQPSTASRLAPSLPEAVPDLNPGADDAFTTAMAWLYSRIPDTR</sequence>
<evidence type="ECO:0000313" key="6">
    <source>
        <dbReference type="EMBL" id="PSC76549.1"/>
    </source>
</evidence>
<dbReference type="PROSITE" id="PS00022">
    <property type="entry name" value="EGF_1"/>
    <property type="match status" value="1"/>
</dbReference>
<keyword evidence="7" id="KW-1185">Reference proteome</keyword>
<reference evidence="6 7" key="1">
    <citation type="journal article" date="2018" name="Plant J.">
        <title>Genome sequences of Chlorella sorokiniana UTEX 1602 and Micractinium conductrix SAG 241.80: implications to maltose excretion by a green alga.</title>
        <authorList>
            <person name="Arriola M.B."/>
            <person name="Velmurugan N."/>
            <person name="Zhang Y."/>
            <person name="Plunkett M.H."/>
            <person name="Hondzo H."/>
            <person name="Barney B.M."/>
        </authorList>
    </citation>
    <scope>NUCLEOTIDE SEQUENCE [LARGE SCALE GENOMIC DNA]</scope>
    <source>
        <strain evidence="6 7">SAG 241.80</strain>
    </source>
</reference>
<keyword evidence="3" id="KW-0333">Golgi apparatus</keyword>
<evidence type="ECO:0000259" key="4">
    <source>
        <dbReference type="PROSITE" id="PS00022"/>
    </source>
</evidence>